<dbReference type="EMBL" id="KN880637">
    <property type="protein sequence ID" value="KIY64409.1"/>
    <property type="molecule type" value="Genomic_DNA"/>
</dbReference>
<evidence type="ECO:0000256" key="10">
    <source>
        <dbReference type="ARBA" id="ARBA00029983"/>
    </source>
</evidence>
<evidence type="ECO:0000256" key="6">
    <source>
        <dbReference type="ARBA" id="ARBA00023010"/>
    </source>
</evidence>
<dbReference type="OrthoDB" id="420884at2759"/>
<dbReference type="GO" id="GO:0000822">
    <property type="term" value="F:inositol hexakisphosphate binding"/>
    <property type="evidence" value="ECO:0007669"/>
    <property type="project" value="TreeGrafter"/>
</dbReference>
<gene>
    <name evidence="12" type="ORF">CYLTODRAFT_401941</name>
</gene>
<feature type="region of interest" description="Disordered" evidence="11">
    <location>
        <begin position="1"/>
        <end position="87"/>
    </location>
</feature>
<dbReference type="PANTHER" id="PTHR12960">
    <property type="entry name" value="GLE-1-RELATED"/>
    <property type="match status" value="1"/>
</dbReference>
<dbReference type="STRING" id="1314674.A0A0D7B2L2"/>
<dbReference type="GO" id="GO:0031369">
    <property type="term" value="F:translation initiation factor binding"/>
    <property type="evidence" value="ECO:0007669"/>
    <property type="project" value="TreeGrafter"/>
</dbReference>
<protein>
    <recommendedName>
        <fullName evidence="9">mRNA export factor GLE1</fullName>
    </recommendedName>
    <alternativeName>
        <fullName evidence="10">Nucleoporin GLE1</fullName>
    </alternativeName>
</protein>
<evidence type="ECO:0000256" key="3">
    <source>
        <dbReference type="ARBA" id="ARBA00022448"/>
    </source>
</evidence>
<dbReference type="GO" id="GO:0005737">
    <property type="term" value="C:cytoplasm"/>
    <property type="evidence" value="ECO:0007669"/>
    <property type="project" value="TreeGrafter"/>
</dbReference>
<evidence type="ECO:0000256" key="8">
    <source>
        <dbReference type="ARBA" id="ARBA00023242"/>
    </source>
</evidence>
<sequence>MRYSLRTPSPSPERSQRKHGFRVALDESSDEEDFTAISSGSEIESGLSASDVEASPAAKRRRSPRKRSGIVAARSPVASPSKPTPTAEELWKQRELEEALAAIRLRTQHQDPYEEWEKNVRKESFKAARQTYATKQNELEERRTRIAAKDLEARRAAHDAQTREVQQILAAARTHQDRRREQLAANLRAREQDLWKRVDEAIALDTKKVETKLAAERQVREEEERKQKQEETRRRLEAEKKMAEEQKKRDEAEKKKKEEAEKKRLEDEEVKKEKEEAERVEAEKKAKLAKLSAEKDVRQQLGQTIAHDDWVSARRFLQRLKTEVMPVVKNKNGDSAQLKSIWGNHRRQINPKIGQLTNDAEQITKVTLQLVQIVKPLGNAHHEIVYYGLLSSLAKAILVQAETEVGTASDQATAMPIAQVTFNLLEQLDGFHEVLWARIVGRTGGWVVPLMVGQTDWDGRKWNNLDERKKAMGMRKRNEDDWETSDEYNARMTGIMRVYFTILAIRPPRQPLPGPMWQTPMIWKWLARLLGSDGGGQAMLRRSVAVDILASGIQVFGMEAKAIWGHQFVKILALIYEGATTGFEGGEGPMGGNTPEAGAARSRLRFEIEQVMSS</sequence>
<comment type="similarity">
    <text evidence="2">Belongs to the GLE1 family.</text>
</comment>
<feature type="compositionally biased region" description="Low complexity" evidence="11">
    <location>
        <begin position="36"/>
        <end position="57"/>
    </location>
</feature>
<reference evidence="12 13" key="1">
    <citation type="journal article" date="2015" name="Fungal Genet. Biol.">
        <title>Evolution of novel wood decay mechanisms in Agaricales revealed by the genome sequences of Fistulina hepatica and Cylindrobasidium torrendii.</title>
        <authorList>
            <person name="Floudas D."/>
            <person name="Held B.W."/>
            <person name="Riley R."/>
            <person name="Nagy L.G."/>
            <person name="Koehler G."/>
            <person name="Ransdell A.S."/>
            <person name="Younus H."/>
            <person name="Chow J."/>
            <person name="Chiniquy J."/>
            <person name="Lipzen A."/>
            <person name="Tritt A."/>
            <person name="Sun H."/>
            <person name="Haridas S."/>
            <person name="LaButti K."/>
            <person name="Ohm R.A."/>
            <person name="Kues U."/>
            <person name="Blanchette R.A."/>
            <person name="Grigoriev I.V."/>
            <person name="Minto R.E."/>
            <person name="Hibbett D.S."/>
        </authorList>
    </citation>
    <scope>NUCLEOTIDE SEQUENCE [LARGE SCALE GENOMIC DNA]</scope>
    <source>
        <strain evidence="12 13">FP15055 ss-10</strain>
    </source>
</reference>
<feature type="region of interest" description="Disordered" evidence="11">
    <location>
        <begin position="215"/>
        <end position="279"/>
    </location>
</feature>
<keyword evidence="6" id="KW-0811">Translocation</keyword>
<keyword evidence="7" id="KW-0906">Nuclear pore complex</keyword>
<dbReference type="Proteomes" id="UP000054007">
    <property type="component" value="Unassembled WGS sequence"/>
</dbReference>
<dbReference type="Pfam" id="PF07817">
    <property type="entry name" value="GLE1"/>
    <property type="match status" value="1"/>
</dbReference>
<evidence type="ECO:0000256" key="7">
    <source>
        <dbReference type="ARBA" id="ARBA00023132"/>
    </source>
</evidence>
<dbReference type="GO" id="GO:0015031">
    <property type="term" value="P:protein transport"/>
    <property type="evidence" value="ECO:0007669"/>
    <property type="project" value="UniProtKB-KW"/>
</dbReference>
<dbReference type="InterPro" id="IPR038506">
    <property type="entry name" value="GLE1-like_sf"/>
</dbReference>
<keyword evidence="5" id="KW-0653">Protein transport</keyword>
<evidence type="ECO:0000256" key="1">
    <source>
        <dbReference type="ARBA" id="ARBA00004567"/>
    </source>
</evidence>
<keyword evidence="8" id="KW-0539">Nucleus</keyword>
<accession>A0A0D7B2L2</accession>
<organism evidence="12 13">
    <name type="scientific">Cylindrobasidium torrendii FP15055 ss-10</name>
    <dbReference type="NCBI Taxonomy" id="1314674"/>
    <lineage>
        <taxon>Eukaryota</taxon>
        <taxon>Fungi</taxon>
        <taxon>Dikarya</taxon>
        <taxon>Basidiomycota</taxon>
        <taxon>Agaricomycotina</taxon>
        <taxon>Agaricomycetes</taxon>
        <taxon>Agaricomycetidae</taxon>
        <taxon>Agaricales</taxon>
        <taxon>Marasmiineae</taxon>
        <taxon>Physalacriaceae</taxon>
        <taxon>Cylindrobasidium</taxon>
    </lineage>
</organism>
<evidence type="ECO:0000256" key="4">
    <source>
        <dbReference type="ARBA" id="ARBA00022816"/>
    </source>
</evidence>
<proteinExistence type="inferred from homology"/>
<evidence type="ECO:0000313" key="13">
    <source>
        <dbReference type="Proteomes" id="UP000054007"/>
    </source>
</evidence>
<dbReference type="Gene3D" id="1.25.40.510">
    <property type="entry name" value="GLE1-like"/>
    <property type="match status" value="1"/>
</dbReference>
<keyword evidence="3" id="KW-0813">Transport</keyword>
<evidence type="ECO:0000256" key="5">
    <source>
        <dbReference type="ARBA" id="ARBA00022927"/>
    </source>
</evidence>
<evidence type="ECO:0000256" key="11">
    <source>
        <dbReference type="SAM" id="MobiDB-lite"/>
    </source>
</evidence>
<dbReference type="GO" id="GO:0016973">
    <property type="term" value="P:poly(A)+ mRNA export from nucleus"/>
    <property type="evidence" value="ECO:0007669"/>
    <property type="project" value="InterPro"/>
</dbReference>
<dbReference type="GO" id="GO:0044614">
    <property type="term" value="C:nuclear pore cytoplasmic filaments"/>
    <property type="evidence" value="ECO:0007669"/>
    <property type="project" value="TreeGrafter"/>
</dbReference>
<keyword evidence="13" id="KW-1185">Reference proteome</keyword>
<dbReference type="AlphaFoldDB" id="A0A0D7B2L2"/>
<evidence type="ECO:0000256" key="9">
    <source>
        <dbReference type="ARBA" id="ARBA00026227"/>
    </source>
</evidence>
<name>A0A0D7B2L2_9AGAR</name>
<dbReference type="PANTHER" id="PTHR12960:SF0">
    <property type="entry name" value="MRNA EXPORT FACTOR GLE1"/>
    <property type="match status" value="1"/>
</dbReference>
<dbReference type="GO" id="GO:0005543">
    <property type="term" value="F:phospholipid binding"/>
    <property type="evidence" value="ECO:0007669"/>
    <property type="project" value="TreeGrafter"/>
</dbReference>
<evidence type="ECO:0000256" key="2">
    <source>
        <dbReference type="ARBA" id="ARBA00011056"/>
    </source>
</evidence>
<keyword evidence="4" id="KW-0509">mRNA transport</keyword>
<evidence type="ECO:0000313" key="12">
    <source>
        <dbReference type="EMBL" id="KIY64409.1"/>
    </source>
</evidence>
<comment type="subcellular location">
    <subcellularLocation>
        <location evidence="1">Nucleus</location>
        <location evidence="1">Nuclear pore complex</location>
    </subcellularLocation>
</comment>
<feature type="compositionally biased region" description="Basic residues" evidence="11">
    <location>
        <begin position="58"/>
        <end position="68"/>
    </location>
</feature>
<dbReference type="InterPro" id="IPR012476">
    <property type="entry name" value="GLE1"/>
</dbReference>